<feature type="compositionally biased region" description="Basic and acidic residues" evidence="1">
    <location>
        <begin position="23"/>
        <end position="38"/>
    </location>
</feature>
<name>A0AAV7Q233_PLEWA</name>
<gene>
    <name evidence="2" type="ORF">NDU88_010475</name>
</gene>
<evidence type="ECO:0000313" key="3">
    <source>
        <dbReference type="Proteomes" id="UP001066276"/>
    </source>
</evidence>
<organism evidence="2 3">
    <name type="scientific">Pleurodeles waltl</name>
    <name type="common">Iberian ribbed newt</name>
    <dbReference type="NCBI Taxonomy" id="8319"/>
    <lineage>
        <taxon>Eukaryota</taxon>
        <taxon>Metazoa</taxon>
        <taxon>Chordata</taxon>
        <taxon>Craniata</taxon>
        <taxon>Vertebrata</taxon>
        <taxon>Euteleostomi</taxon>
        <taxon>Amphibia</taxon>
        <taxon>Batrachia</taxon>
        <taxon>Caudata</taxon>
        <taxon>Salamandroidea</taxon>
        <taxon>Salamandridae</taxon>
        <taxon>Pleurodelinae</taxon>
        <taxon>Pleurodeles</taxon>
    </lineage>
</organism>
<accession>A0AAV7Q233</accession>
<evidence type="ECO:0000256" key="1">
    <source>
        <dbReference type="SAM" id="MobiDB-lite"/>
    </source>
</evidence>
<feature type="region of interest" description="Disordered" evidence="1">
    <location>
        <begin position="1"/>
        <end position="103"/>
    </location>
</feature>
<dbReference type="AlphaFoldDB" id="A0AAV7Q233"/>
<keyword evidence="3" id="KW-1185">Reference proteome</keyword>
<comment type="caution">
    <text evidence="2">The sequence shown here is derived from an EMBL/GenBank/DDBJ whole genome shotgun (WGS) entry which is preliminary data.</text>
</comment>
<protein>
    <submittedName>
        <fullName evidence="2">Uncharacterized protein</fullName>
    </submittedName>
</protein>
<evidence type="ECO:0000313" key="2">
    <source>
        <dbReference type="EMBL" id="KAJ1132148.1"/>
    </source>
</evidence>
<reference evidence="2" key="1">
    <citation type="journal article" date="2022" name="bioRxiv">
        <title>Sequencing and chromosome-scale assembly of the giantPleurodeles waltlgenome.</title>
        <authorList>
            <person name="Brown T."/>
            <person name="Elewa A."/>
            <person name="Iarovenko S."/>
            <person name="Subramanian E."/>
            <person name="Araus A.J."/>
            <person name="Petzold A."/>
            <person name="Susuki M."/>
            <person name="Suzuki K.-i.T."/>
            <person name="Hayashi T."/>
            <person name="Toyoda A."/>
            <person name="Oliveira C."/>
            <person name="Osipova E."/>
            <person name="Leigh N.D."/>
            <person name="Simon A."/>
            <person name="Yun M.H."/>
        </authorList>
    </citation>
    <scope>NUCLEOTIDE SEQUENCE</scope>
    <source>
        <strain evidence="2">20211129_DDA</strain>
        <tissue evidence="2">Liver</tissue>
    </source>
</reference>
<dbReference type="EMBL" id="JANPWB010000011">
    <property type="protein sequence ID" value="KAJ1132148.1"/>
    <property type="molecule type" value="Genomic_DNA"/>
</dbReference>
<feature type="compositionally biased region" description="Polar residues" evidence="1">
    <location>
        <begin position="9"/>
        <end position="18"/>
    </location>
</feature>
<dbReference type="Proteomes" id="UP001066276">
    <property type="component" value="Chromosome 7"/>
</dbReference>
<proteinExistence type="predicted"/>
<sequence length="126" mass="13669">METKRRSPLPTQAHQCGSSILRRRGDPRRGGKKQREGAQEEAQTRPLRVRSPLGQPLLGTALSPAGPGVIRLRQAHPRSSGKGPWSTSAGPGPSRRPGTPALLRDPDRRVRIVAVGLLLGQCIYLF</sequence>